<feature type="transmembrane region" description="Helical" evidence="10">
    <location>
        <begin position="95"/>
        <end position="113"/>
    </location>
</feature>
<gene>
    <name evidence="13" type="ORF">F0L68_15345</name>
</gene>
<dbReference type="GO" id="GO:0005524">
    <property type="term" value="F:ATP binding"/>
    <property type="evidence" value="ECO:0007669"/>
    <property type="project" value="UniProtKB-KW"/>
</dbReference>
<dbReference type="Proteomes" id="UP000323454">
    <property type="component" value="Unassembled WGS sequence"/>
</dbReference>
<reference evidence="13 14" key="2">
    <citation type="submission" date="2019-09" db="EMBL/GenBank/DDBJ databases">
        <authorList>
            <person name="Jin C."/>
        </authorList>
    </citation>
    <scope>NUCLEOTIDE SEQUENCE [LARGE SCALE GENOMIC DNA]</scope>
    <source>
        <strain evidence="13 14">AN110305</strain>
    </source>
</reference>
<dbReference type="InterPro" id="IPR036890">
    <property type="entry name" value="HATPase_C_sf"/>
</dbReference>
<evidence type="ECO:0000259" key="12">
    <source>
        <dbReference type="Pfam" id="PF07730"/>
    </source>
</evidence>
<feature type="transmembrane region" description="Helical" evidence="10">
    <location>
        <begin position="142"/>
        <end position="166"/>
    </location>
</feature>
<keyword evidence="14" id="KW-1185">Reference proteome</keyword>
<dbReference type="OrthoDB" id="227596at2"/>
<evidence type="ECO:0000256" key="5">
    <source>
        <dbReference type="ARBA" id="ARBA00022741"/>
    </source>
</evidence>
<dbReference type="Gene3D" id="3.30.565.10">
    <property type="entry name" value="Histidine kinase-like ATPase, C-terminal domain"/>
    <property type="match status" value="1"/>
</dbReference>
<evidence type="ECO:0000256" key="4">
    <source>
        <dbReference type="ARBA" id="ARBA00022679"/>
    </source>
</evidence>
<evidence type="ECO:0000256" key="7">
    <source>
        <dbReference type="ARBA" id="ARBA00022840"/>
    </source>
</evidence>
<name>A0A5B2XFF4_9PSEU</name>
<keyword evidence="10" id="KW-0812">Transmembrane</keyword>
<feature type="region of interest" description="Disordered" evidence="9">
    <location>
        <begin position="1"/>
        <end position="46"/>
    </location>
</feature>
<dbReference type="InterPro" id="IPR003594">
    <property type="entry name" value="HATPase_dom"/>
</dbReference>
<dbReference type="Gene3D" id="1.20.5.1930">
    <property type="match status" value="1"/>
</dbReference>
<dbReference type="Pfam" id="PF07730">
    <property type="entry name" value="HisKA_3"/>
    <property type="match status" value="1"/>
</dbReference>
<keyword evidence="7" id="KW-0067">ATP-binding</keyword>
<reference evidence="13 14" key="1">
    <citation type="submission" date="2019-09" db="EMBL/GenBank/DDBJ databases">
        <title>Goodfellowia gen. nov., a new genus of the Pseudonocardineae related to Actinoalloteichus, containing Goodfellowia coeruleoviolacea gen. nov., comb. nov. gen. nov., comb. nov.</title>
        <authorList>
            <person name="Labeda D."/>
        </authorList>
    </citation>
    <scope>NUCLEOTIDE SEQUENCE [LARGE SCALE GENOMIC DNA]</scope>
    <source>
        <strain evidence="13 14">AN110305</strain>
    </source>
</reference>
<dbReference type="GO" id="GO:0046983">
    <property type="term" value="F:protein dimerization activity"/>
    <property type="evidence" value="ECO:0007669"/>
    <property type="project" value="InterPro"/>
</dbReference>
<dbReference type="AlphaFoldDB" id="A0A5B2XFF4"/>
<evidence type="ECO:0000256" key="10">
    <source>
        <dbReference type="SAM" id="Phobius"/>
    </source>
</evidence>
<evidence type="ECO:0000256" key="2">
    <source>
        <dbReference type="ARBA" id="ARBA00012438"/>
    </source>
</evidence>
<dbReference type="EC" id="2.7.13.3" evidence="2"/>
<accession>A0A5B2XFF4</accession>
<dbReference type="CDD" id="cd16917">
    <property type="entry name" value="HATPase_UhpB-NarQ-NarX-like"/>
    <property type="match status" value="1"/>
</dbReference>
<feature type="transmembrane region" description="Helical" evidence="10">
    <location>
        <begin position="119"/>
        <end position="135"/>
    </location>
</feature>
<feature type="domain" description="Signal transduction histidine kinase subgroup 3 dimerisation and phosphoacceptor" evidence="12">
    <location>
        <begin position="257"/>
        <end position="321"/>
    </location>
</feature>
<dbReference type="InterPro" id="IPR050482">
    <property type="entry name" value="Sensor_HK_TwoCompSys"/>
</dbReference>
<dbReference type="Pfam" id="PF02518">
    <property type="entry name" value="HATPase_c"/>
    <property type="match status" value="1"/>
</dbReference>
<dbReference type="PANTHER" id="PTHR24421:SF10">
    <property type="entry name" value="NITRATE_NITRITE SENSOR PROTEIN NARQ"/>
    <property type="match status" value="1"/>
</dbReference>
<evidence type="ECO:0000256" key="6">
    <source>
        <dbReference type="ARBA" id="ARBA00022777"/>
    </source>
</evidence>
<evidence type="ECO:0000256" key="3">
    <source>
        <dbReference type="ARBA" id="ARBA00022553"/>
    </source>
</evidence>
<keyword evidence="5" id="KW-0547">Nucleotide-binding</keyword>
<dbReference type="PANTHER" id="PTHR24421">
    <property type="entry name" value="NITRATE/NITRITE SENSOR PROTEIN NARX-RELATED"/>
    <property type="match status" value="1"/>
</dbReference>
<keyword evidence="3" id="KW-0597">Phosphoprotein</keyword>
<evidence type="ECO:0000313" key="13">
    <source>
        <dbReference type="EMBL" id="KAA2261785.1"/>
    </source>
</evidence>
<dbReference type="SUPFAM" id="SSF55874">
    <property type="entry name" value="ATPase domain of HSP90 chaperone/DNA topoisomerase II/histidine kinase"/>
    <property type="match status" value="1"/>
</dbReference>
<comment type="catalytic activity">
    <reaction evidence="1">
        <text>ATP + protein L-histidine = ADP + protein N-phospho-L-histidine.</text>
        <dbReference type="EC" id="2.7.13.3"/>
    </reaction>
</comment>
<keyword evidence="10" id="KW-1133">Transmembrane helix</keyword>
<evidence type="ECO:0000256" key="1">
    <source>
        <dbReference type="ARBA" id="ARBA00000085"/>
    </source>
</evidence>
<comment type="caution">
    <text evidence="13">The sequence shown here is derived from an EMBL/GenBank/DDBJ whole genome shotgun (WGS) entry which is preliminary data.</text>
</comment>
<feature type="transmembrane region" description="Helical" evidence="10">
    <location>
        <begin position="205"/>
        <end position="225"/>
    </location>
</feature>
<feature type="compositionally biased region" description="Basic residues" evidence="9">
    <location>
        <begin position="25"/>
        <end position="36"/>
    </location>
</feature>
<evidence type="ECO:0000256" key="9">
    <source>
        <dbReference type="SAM" id="MobiDB-lite"/>
    </source>
</evidence>
<keyword evidence="6 13" id="KW-0418">Kinase</keyword>
<proteinExistence type="predicted"/>
<evidence type="ECO:0000256" key="8">
    <source>
        <dbReference type="ARBA" id="ARBA00023012"/>
    </source>
</evidence>
<evidence type="ECO:0000313" key="14">
    <source>
        <dbReference type="Proteomes" id="UP000323454"/>
    </source>
</evidence>
<evidence type="ECO:0000259" key="11">
    <source>
        <dbReference type="Pfam" id="PF02518"/>
    </source>
</evidence>
<feature type="domain" description="Histidine kinase/HSP90-like ATPase" evidence="11">
    <location>
        <begin position="361"/>
        <end position="457"/>
    </location>
</feature>
<dbReference type="GO" id="GO:0016020">
    <property type="term" value="C:membrane"/>
    <property type="evidence" value="ECO:0007669"/>
    <property type="project" value="InterPro"/>
</dbReference>
<dbReference type="EMBL" id="VUOB01000025">
    <property type="protein sequence ID" value="KAA2261785.1"/>
    <property type="molecule type" value="Genomic_DNA"/>
</dbReference>
<feature type="transmembrane region" description="Helical" evidence="10">
    <location>
        <begin position="172"/>
        <end position="193"/>
    </location>
</feature>
<organism evidence="13 14">
    <name type="scientific">Solihabitans fulvus</name>
    <dbReference type="NCBI Taxonomy" id="1892852"/>
    <lineage>
        <taxon>Bacteria</taxon>
        <taxon>Bacillati</taxon>
        <taxon>Actinomycetota</taxon>
        <taxon>Actinomycetes</taxon>
        <taxon>Pseudonocardiales</taxon>
        <taxon>Pseudonocardiaceae</taxon>
        <taxon>Solihabitans</taxon>
    </lineage>
</organism>
<keyword evidence="8" id="KW-0902">Two-component regulatory system</keyword>
<dbReference type="GO" id="GO:0000155">
    <property type="term" value="F:phosphorelay sensor kinase activity"/>
    <property type="evidence" value="ECO:0007669"/>
    <property type="project" value="InterPro"/>
</dbReference>
<dbReference type="InterPro" id="IPR011712">
    <property type="entry name" value="Sig_transdc_His_kin_sub3_dim/P"/>
</dbReference>
<keyword evidence="4" id="KW-0808">Transferase</keyword>
<keyword evidence="10" id="KW-0472">Membrane</keyword>
<protein>
    <recommendedName>
        <fullName evidence="2">histidine kinase</fullName>
        <ecNumber evidence="2">2.7.13.3</ecNumber>
    </recommendedName>
</protein>
<sequence>MPDEVADQPNRTLEEQDAAPARSARFWRRSRPRGRSRLPTTTRSQYGIPRRAVNSGGRILVVERLPVGGMTARATDRVRRAAESRWSVLTRQRQFAVDLLAMVIGALDVWLVIPPKAQPYSIVLSAVACLALAVRRRFPFTVVLIAVPGFLAGWAELTAMIALATLARRRLLGWQTIVGAVLVWICRFTRWPLDDFAGQTWREHALDGIYACFVVGMPIGLALLASARQELFNRISELADSRERERRFHAHAIRAEERARLAREMHDLVSHQVSLIAMQAGALRMAAEDPESRKVAGTIRELSSRTLDELRQLVGVLRTEDADDPQPGLAELPELVQTAGVTASLTIQVAPLDLANAISAAVYRTVQEALTNIRKHAQGSIATVRVYSENNTVLVEVRNDRPRRQPTALSATLLSLGTLPSGGHGLVGLRERAALLGGTLHAGPTTDGGYLVRAVFPALYPPSDEPA</sequence>